<dbReference type="GO" id="GO:0005737">
    <property type="term" value="C:cytoplasm"/>
    <property type="evidence" value="ECO:0007669"/>
    <property type="project" value="TreeGrafter"/>
</dbReference>
<dbReference type="AlphaFoldDB" id="A0A8W8MN31"/>
<dbReference type="EnsemblMetazoa" id="G34546.11">
    <property type="protein sequence ID" value="G34546.11:cds"/>
    <property type="gene ID" value="G34546"/>
</dbReference>
<dbReference type="InterPro" id="IPR013083">
    <property type="entry name" value="Znf_RING/FYVE/PHD"/>
</dbReference>
<dbReference type="EnsemblMetazoa" id="G34546.7">
    <property type="protein sequence ID" value="G34546.7:cds"/>
    <property type="gene ID" value="G34546"/>
</dbReference>
<dbReference type="EnsemblMetazoa" id="G34546.6">
    <property type="protein sequence ID" value="G34546.6:cds"/>
    <property type="gene ID" value="G34546"/>
</dbReference>
<dbReference type="CDD" id="cd00022">
    <property type="entry name" value="BIR"/>
    <property type="match status" value="2"/>
</dbReference>
<dbReference type="EnsemblMetazoa" id="G34546.1">
    <property type="protein sequence ID" value="G34546.1:cds"/>
    <property type="gene ID" value="G34546"/>
</dbReference>
<dbReference type="PROSITE" id="PS01282">
    <property type="entry name" value="BIR_REPEAT_1"/>
    <property type="match status" value="1"/>
</dbReference>
<dbReference type="EnsemblMetazoa" id="G34546.12">
    <property type="protein sequence ID" value="G34546.12:cds"/>
    <property type="gene ID" value="G34546"/>
</dbReference>
<dbReference type="EnsemblMetazoa" id="G34546.9">
    <property type="protein sequence ID" value="G34546.9:cds"/>
    <property type="gene ID" value="G34546"/>
</dbReference>
<dbReference type="GO" id="GO:0043027">
    <property type="term" value="F:cysteine-type endopeptidase inhibitor activity involved in apoptotic process"/>
    <property type="evidence" value="ECO:0007669"/>
    <property type="project" value="TreeGrafter"/>
</dbReference>
<dbReference type="InterPro" id="IPR001841">
    <property type="entry name" value="Znf_RING"/>
</dbReference>
<dbReference type="GO" id="GO:0008270">
    <property type="term" value="F:zinc ion binding"/>
    <property type="evidence" value="ECO:0007669"/>
    <property type="project" value="UniProtKB-KW"/>
</dbReference>
<dbReference type="PANTHER" id="PTHR10044">
    <property type="entry name" value="INHIBITOR OF APOPTOSIS"/>
    <property type="match status" value="1"/>
</dbReference>
<evidence type="ECO:0000256" key="2">
    <source>
        <dbReference type="ARBA" id="ARBA00022771"/>
    </source>
</evidence>
<dbReference type="InterPro" id="IPR050784">
    <property type="entry name" value="IAP"/>
</dbReference>
<dbReference type="SMART" id="SM00238">
    <property type="entry name" value="BIR"/>
    <property type="match status" value="2"/>
</dbReference>
<dbReference type="EnsemblMetazoa" id="G34546.5">
    <property type="protein sequence ID" value="G34546.5:cds"/>
    <property type="gene ID" value="G34546"/>
</dbReference>
<comment type="similarity">
    <text evidence="1">Belongs to the IAP family.</text>
</comment>
<dbReference type="PROSITE" id="PS50089">
    <property type="entry name" value="ZF_RING_2"/>
    <property type="match status" value="1"/>
</dbReference>
<dbReference type="GO" id="GO:0051726">
    <property type="term" value="P:regulation of cell cycle"/>
    <property type="evidence" value="ECO:0007669"/>
    <property type="project" value="TreeGrafter"/>
</dbReference>
<dbReference type="GO" id="GO:0031398">
    <property type="term" value="P:positive regulation of protein ubiquitination"/>
    <property type="evidence" value="ECO:0007669"/>
    <property type="project" value="TreeGrafter"/>
</dbReference>
<evidence type="ECO:0000256" key="1">
    <source>
        <dbReference type="ARBA" id="ARBA00006672"/>
    </source>
</evidence>
<reference evidence="6" key="1">
    <citation type="submission" date="2022-08" db="UniProtKB">
        <authorList>
            <consortium name="EnsemblMetazoa"/>
        </authorList>
    </citation>
    <scope>IDENTIFICATION</scope>
    <source>
        <strain evidence="6">05x7-T-G4-1.051#20</strain>
    </source>
</reference>
<evidence type="ECO:0000259" key="5">
    <source>
        <dbReference type="PROSITE" id="PS50089"/>
    </source>
</evidence>
<protein>
    <recommendedName>
        <fullName evidence="5">RING-type domain-containing protein</fullName>
    </recommendedName>
</protein>
<keyword evidence="3" id="KW-0862">Zinc</keyword>
<evidence type="ECO:0000313" key="6">
    <source>
        <dbReference type="EnsemblMetazoa" id="G34546.11:cds"/>
    </source>
</evidence>
<accession>A0A8W8MN31</accession>
<dbReference type="Proteomes" id="UP000005408">
    <property type="component" value="Unassembled WGS sequence"/>
</dbReference>
<dbReference type="EnsemblMetazoa" id="G34546.8">
    <property type="protein sequence ID" value="G34546.8:cds"/>
    <property type="gene ID" value="G34546"/>
</dbReference>
<dbReference type="Gene3D" id="3.30.40.10">
    <property type="entry name" value="Zinc/RING finger domain, C3HC4 (zinc finger)"/>
    <property type="match status" value="1"/>
</dbReference>
<dbReference type="PROSITE" id="PS50143">
    <property type="entry name" value="BIR_REPEAT_2"/>
    <property type="match status" value="2"/>
</dbReference>
<name>A0A8W8MN31_MAGGI</name>
<dbReference type="Pfam" id="PF00653">
    <property type="entry name" value="BIR"/>
    <property type="match status" value="2"/>
</dbReference>
<dbReference type="InterPro" id="IPR001370">
    <property type="entry name" value="BIR_rpt"/>
</dbReference>
<feature type="domain" description="RING-type" evidence="5">
    <location>
        <begin position="306"/>
        <end position="342"/>
    </location>
</feature>
<evidence type="ECO:0000256" key="4">
    <source>
        <dbReference type="PROSITE-ProRule" id="PRU00175"/>
    </source>
</evidence>
<keyword evidence="2 4" id="KW-0863">Zinc-finger</keyword>
<sequence length="352" mass="40877">MVKCDDKVDGLHSQEGTDCSNDEQENLLIYRAEIYRLESFKNWPCQSIVRKEDLARNGFYYLGDRDRVQCVFCNAILSCWEKGDNVIEEHKRHSKSCPLVLGKRTTNIPYSPSQDCLSDVQPAFPEFQNYTKRLESFNEFWPKAMKQRPKELAAAGLFYTEKGDAVKCFQCGGMLRNWDPQDKPWEEHARWFPRCLFIRENNLMSPVRVPLHREFIRRRKTSLGYDESLIEMFELDRRRRGLPDCEDEDIFVTEIEKFKVQQESQPPSQISNPPINEVVWNFNEESLGNSDEPMGYDEVDMGGRACVGCKRTDSRDSLTLQPCRCSCCDKCLDDLTHCPSCKTKVRAAAKTN</sequence>
<dbReference type="OMA" id="CMAHERE"/>
<proteinExistence type="inferred from homology"/>
<dbReference type="PANTHER" id="PTHR10044:SF139">
    <property type="entry name" value="DEATH-ASSOCIATED INHIBITOR OF APOPTOSIS 2"/>
    <property type="match status" value="1"/>
</dbReference>
<dbReference type="GO" id="GO:0005634">
    <property type="term" value="C:nucleus"/>
    <property type="evidence" value="ECO:0007669"/>
    <property type="project" value="TreeGrafter"/>
</dbReference>
<dbReference type="GO" id="GO:0061630">
    <property type="term" value="F:ubiquitin protein ligase activity"/>
    <property type="evidence" value="ECO:0007669"/>
    <property type="project" value="TreeGrafter"/>
</dbReference>
<evidence type="ECO:0000256" key="3">
    <source>
        <dbReference type="ARBA" id="ARBA00022833"/>
    </source>
</evidence>
<dbReference type="EnsemblMetazoa" id="G34546.3">
    <property type="protein sequence ID" value="G34546.3:cds"/>
    <property type="gene ID" value="G34546"/>
</dbReference>
<keyword evidence="2 4" id="KW-0479">Metal-binding</keyword>
<dbReference type="EnsemblMetazoa" id="G34546.4">
    <property type="protein sequence ID" value="G34546.4:cds"/>
    <property type="gene ID" value="G34546"/>
</dbReference>
<keyword evidence="7" id="KW-1185">Reference proteome</keyword>
<evidence type="ECO:0000313" key="7">
    <source>
        <dbReference type="Proteomes" id="UP000005408"/>
    </source>
</evidence>
<organism evidence="6 7">
    <name type="scientific">Magallana gigas</name>
    <name type="common">Pacific oyster</name>
    <name type="synonym">Crassostrea gigas</name>
    <dbReference type="NCBI Taxonomy" id="29159"/>
    <lineage>
        <taxon>Eukaryota</taxon>
        <taxon>Metazoa</taxon>
        <taxon>Spiralia</taxon>
        <taxon>Lophotrochozoa</taxon>
        <taxon>Mollusca</taxon>
        <taxon>Bivalvia</taxon>
        <taxon>Autobranchia</taxon>
        <taxon>Pteriomorphia</taxon>
        <taxon>Ostreida</taxon>
        <taxon>Ostreoidea</taxon>
        <taxon>Ostreidae</taxon>
        <taxon>Magallana</taxon>
    </lineage>
</organism>
<dbReference type="OrthoDB" id="4034597at2759"/>
<dbReference type="Gene3D" id="1.10.1170.10">
    <property type="entry name" value="Inhibitor Of Apoptosis Protein (2mihbC-IAP-1), Chain A"/>
    <property type="match status" value="2"/>
</dbReference>
<dbReference type="EnsemblMetazoa" id="G34546.2">
    <property type="protein sequence ID" value="G34546.2:cds"/>
    <property type="gene ID" value="G34546"/>
</dbReference>
<dbReference type="GO" id="GO:0043066">
    <property type="term" value="P:negative regulation of apoptotic process"/>
    <property type="evidence" value="ECO:0007669"/>
    <property type="project" value="TreeGrafter"/>
</dbReference>
<dbReference type="SUPFAM" id="SSF57924">
    <property type="entry name" value="Inhibitor of apoptosis (IAP) repeat"/>
    <property type="match status" value="2"/>
</dbReference>